<reference evidence="1 2" key="1">
    <citation type="journal article" date="2022" name="bioRxiv">
        <title>The genome of the oomycete Peronosclerospora sorghi, a cosmopolitan pathogen of maize and sorghum, is inflated with dispersed pseudogenes.</title>
        <authorList>
            <person name="Fletcher K."/>
            <person name="Martin F."/>
            <person name="Isakeit T."/>
            <person name="Cavanaugh K."/>
            <person name="Magill C."/>
            <person name="Michelmore R."/>
        </authorList>
    </citation>
    <scope>NUCLEOTIDE SEQUENCE [LARGE SCALE GENOMIC DNA]</scope>
    <source>
        <strain evidence="1">P6</strain>
    </source>
</reference>
<proteinExistence type="predicted"/>
<evidence type="ECO:0000313" key="2">
    <source>
        <dbReference type="Proteomes" id="UP001163321"/>
    </source>
</evidence>
<dbReference type="Proteomes" id="UP001163321">
    <property type="component" value="Chromosome 1"/>
</dbReference>
<name>A0ACC0WTB6_9STRA</name>
<protein>
    <submittedName>
        <fullName evidence="1">Uncharacterized protein</fullName>
    </submittedName>
</protein>
<dbReference type="EMBL" id="CM047580">
    <property type="protein sequence ID" value="KAI9921304.1"/>
    <property type="molecule type" value="Genomic_DNA"/>
</dbReference>
<gene>
    <name evidence="1" type="ORF">PsorP6_002695</name>
</gene>
<sequence length="74" mass="8260">MLDVVGEQLLLHPIEPTALYIDADENESCHRLAFMIALGVEDLGFIRQEINILMSDAPASEDDAIIVIYPDFTK</sequence>
<accession>A0ACC0WTB6</accession>
<organism evidence="1 2">
    <name type="scientific">Peronosclerospora sorghi</name>
    <dbReference type="NCBI Taxonomy" id="230839"/>
    <lineage>
        <taxon>Eukaryota</taxon>
        <taxon>Sar</taxon>
        <taxon>Stramenopiles</taxon>
        <taxon>Oomycota</taxon>
        <taxon>Peronosporomycetes</taxon>
        <taxon>Peronosporales</taxon>
        <taxon>Peronosporaceae</taxon>
        <taxon>Peronosclerospora</taxon>
    </lineage>
</organism>
<evidence type="ECO:0000313" key="1">
    <source>
        <dbReference type="EMBL" id="KAI9921304.1"/>
    </source>
</evidence>
<keyword evidence="2" id="KW-1185">Reference proteome</keyword>
<comment type="caution">
    <text evidence="1">The sequence shown here is derived from an EMBL/GenBank/DDBJ whole genome shotgun (WGS) entry which is preliminary data.</text>
</comment>